<dbReference type="InterPro" id="IPR016208">
    <property type="entry name" value="Ald_Oxase/xanthine_DH-like"/>
</dbReference>
<dbReference type="AlphaFoldDB" id="F0QYS5"/>
<dbReference type="SMART" id="SM01008">
    <property type="entry name" value="Ald_Xan_dh_C"/>
    <property type="match status" value="1"/>
</dbReference>
<dbReference type="GO" id="GO:0016491">
    <property type="term" value="F:oxidoreductase activity"/>
    <property type="evidence" value="ECO:0007669"/>
    <property type="project" value="UniProtKB-KW"/>
</dbReference>
<dbReference type="KEGG" id="vmo:VMUT_1303"/>
<dbReference type="RefSeq" id="WP_013604670.1">
    <property type="nucleotide sequence ID" value="NC_015151.1"/>
</dbReference>
<dbReference type="InterPro" id="IPR037165">
    <property type="entry name" value="AldOxase/xan_DH_Mopterin-bd_sf"/>
</dbReference>
<dbReference type="PANTHER" id="PTHR11908:SF132">
    <property type="entry name" value="ALDEHYDE OXIDASE 1-RELATED"/>
    <property type="match status" value="1"/>
</dbReference>
<dbReference type="Gene3D" id="3.30.365.10">
    <property type="entry name" value="Aldehyde oxidase/xanthine dehydrogenase, molybdopterin binding domain"/>
    <property type="match status" value="5"/>
</dbReference>
<protein>
    <submittedName>
        <fullName evidence="4">Carbon monoxide dehydrogenase, large chain (CutA-6)</fullName>
    </submittedName>
</protein>
<keyword evidence="5" id="KW-1185">Reference proteome</keyword>
<dbReference type="SUPFAM" id="SSF54665">
    <property type="entry name" value="CO dehydrogenase molybdoprotein N-domain-like"/>
    <property type="match status" value="1"/>
</dbReference>
<evidence type="ECO:0000313" key="4">
    <source>
        <dbReference type="EMBL" id="ADY01508.1"/>
    </source>
</evidence>
<dbReference type="InterPro" id="IPR008274">
    <property type="entry name" value="AldOxase/xan_DH_MoCoBD1"/>
</dbReference>
<dbReference type="InterPro" id="IPR046867">
    <property type="entry name" value="AldOxase/xan_DH_MoCoBD2"/>
</dbReference>
<feature type="domain" description="Aldehyde oxidase/xanthine dehydrogenase a/b hammerhead" evidence="3">
    <location>
        <begin position="11"/>
        <end position="118"/>
    </location>
</feature>
<dbReference type="GO" id="GO:0005506">
    <property type="term" value="F:iron ion binding"/>
    <property type="evidence" value="ECO:0007669"/>
    <property type="project" value="InterPro"/>
</dbReference>
<keyword evidence="2" id="KW-0560">Oxidoreductase</keyword>
<dbReference type="InterPro" id="IPR000674">
    <property type="entry name" value="Ald_Oxase/Xan_DH_a/b"/>
</dbReference>
<evidence type="ECO:0000259" key="3">
    <source>
        <dbReference type="SMART" id="SM01008"/>
    </source>
</evidence>
<dbReference type="EMBL" id="CP002529">
    <property type="protein sequence ID" value="ADY01508.1"/>
    <property type="molecule type" value="Genomic_DNA"/>
</dbReference>
<reference evidence="4 5" key="1">
    <citation type="journal article" date="2011" name="J. Bacteriol.">
        <title>Complete genome sequence of 'Vulcanisaeta moutnovskia' strain 768-28, a novel member of the hyperthermophilic crenarchaeal genus vulcanisaeta.</title>
        <authorList>
            <person name="Gumerov V.M."/>
            <person name="Mardanov A.V."/>
            <person name="Beletsky A.V."/>
            <person name="Prokofeva M.I."/>
            <person name="Bonch-Osmolovskaya E.A."/>
            <person name="Ravin N.V."/>
            <person name="Skryabin K.G."/>
        </authorList>
    </citation>
    <scope>NUCLEOTIDE SEQUENCE [LARGE SCALE GENOMIC DNA]</scope>
    <source>
        <strain evidence="4 5">768-28</strain>
    </source>
</reference>
<accession>F0QYS5</accession>
<dbReference type="eggNOG" id="arCOG01167">
    <property type="taxonomic scope" value="Archaea"/>
</dbReference>
<gene>
    <name evidence="4" type="ordered locus">VMUT_1303</name>
</gene>
<dbReference type="Pfam" id="PF20256">
    <property type="entry name" value="MoCoBD_2"/>
    <property type="match status" value="1"/>
</dbReference>
<sequence>MPIKEHLDIILGNSTYLDDIKLNNMAYLHVIRSPYARARILKIEEPGTKALLFFTVKTIGNLLMPAVSVPNARIVRMPVLPSNTVNFVGQPVAAVVAESRYSLEDIADEVSIEYEPLKPIITIDEALKNEEIIHPEIDTNISLDTTLEGGNLNAFKEADVVVEREIEQARLVANPMEPKGCIVYYDGDKLLVYASTQSTFRVRSDLAETLGLPIDKIVVKAPKNIGGAFGNKTPAYPEYVLAAIASMKLRRPVKWVETRTEHLNNATQGRGVKSRMRLYAKRDGTVLGIEGEVIVNLGAYNFTINASSPLFIANLSTGPYKMIAARVRAVGVFTNTPPSGPYRGAGRPEAALIHETLMDDLADELGMDPVEVRRKNIIRDGETYRTPLGLVIDPANYQSMLEYAAKRYYEFRSKYPDKGVSIAVFALYVSVLGGEGVKAVIGNGKMRLIIGSRPQGHAHISAFTKYASEVFGIPGEFIEVVPGDTETLNYGVGTFGSRSATVVAAAITELAERVTSRLSLMGLSLIDAIRSKDVVIEEEVDYKPSIAVFAPSAHVAVVDFNPETLTARVIDYYTVHNVGKPLLKDEVEAQVHGGVLQGLAQVLWEGAFYSEDGTPLHASLADYGLPNTGDITYRITTNEMNTQSPLPGGLRGIGESGTTGALVSVFLALEKAIKSKTSVKVKLGRTPVTPSYLYQLISGF</sequence>
<dbReference type="OrthoDB" id="57164at2157"/>
<dbReference type="Proteomes" id="UP000007485">
    <property type="component" value="Chromosome"/>
</dbReference>
<organism evidence="4 5">
    <name type="scientific">Vulcanisaeta moutnovskia (strain 768-28)</name>
    <dbReference type="NCBI Taxonomy" id="985053"/>
    <lineage>
        <taxon>Archaea</taxon>
        <taxon>Thermoproteota</taxon>
        <taxon>Thermoprotei</taxon>
        <taxon>Thermoproteales</taxon>
        <taxon>Thermoproteaceae</taxon>
        <taxon>Vulcanisaeta</taxon>
    </lineage>
</organism>
<dbReference type="STRING" id="985053.VMUT_1303"/>
<dbReference type="GeneID" id="10288955"/>
<dbReference type="HOGENOM" id="CLU_001681_2_0_2"/>
<dbReference type="Pfam" id="PF01315">
    <property type="entry name" value="Ald_Xan_dh_C"/>
    <property type="match status" value="1"/>
</dbReference>
<dbReference type="InterPro" id="IPR036856">
    <property type="entry name" value="Ald_Oxase/Xan_DH_a/b_sf"/>
</dbReference>
<dbReference type="PANTHER" id="PTHR11908">
    <property type="entry name" value="XANTHINE DEHYDROGENASE"/>
    <property type="match status" value="1"/>
</dbReference>
<proteinExistence type="predicted"/>
<evidence type="ECO:0000256" key="1">
    <source>
        <dbReference type="ARBA" id="ARBA00022505"/>
    </source>
</evidence>
<dbReference type="SUPFAM" id="SSF56003">
    <property type="entry name" value="Molybdenum cofactor-binding domain"/>
    <property type="match status" value="1"/>
</dbReference>
<evidence type="ECO:0000313" key="5">
    <source>
        <dbReference type="Proteomes" id="UP000007485"/>
    </source>
</evidence>
<evidence type="ECO:0000256" key="2">
    <source>
        <dbReference type="ARBA" id="ARBA00023002"/>
    </source>
</evidence>
<name>F0QYS5_VULM7</name>
<keyword evidence="1" id="KW-0500">Molybdenum</keyword>
<dbReference type="Gene3D" id="3.90.1170.50">
    <property type="entry name" value="Aldehyde oxidase/xanthine dehydrogenase, a/b hammerhead"/>
    <property type="match status" value="1"/>
</dbReference>
<dbReference type="Pfam" id="PF02738">
    <property type="entry name" value="MoCoBD_1"/>
    <property type="match status" value="1"/>
</dbReference>